<name>A0AA43ZEZ6_9HYPH</name>
<evidence type="ECO:0000313" key="2">
    <source>
        <dbReference type="EMBL" id="NHT75956.1"/>
    </source>
</evidence>
<protein>
    <submittedName>
        <fullName evidence="1">Uncharacterized protein</fullName>
    </submittedName>
</protein>
<keyword evidence="3" id="KW-1185">Reference proteome</keyword>
<proteinExistence type="predicted"/>
<dbReference type="Proteomes" id="UP001155840">
    <property type="component" value="Unassembled WGS sequence"/>
</dbReference>
<sequence>MGLDVTAYSKLSKIDDVKYLDGDVYDKTLTVVAPEAYDLVVYVSRDFPGREEGLEDRGVYQAEESFGFRAGSYGGYNDFREELAKLAGYPSVPGDSERHNHSRGAWAAKGGLFWELIKFSDCDGTIGPVVSKKLSEDFRTFDADAQTHGDAWFYQRYQEWKKAFELAADDGAVSFQ</sequence>
<dbReference type="AlphaFoldDB" id="A0AA43ZEZ6"/>
<organism evidence="1 3">
    <name type="scientific">Ferranicluibacter rubi</name>
    <dbReference type="NCBI Taxonomy" id="2715133"/>
    <lineage>
        <taxon>Bacteria</taxon>
        <taxon>Pseudomonadati</taxon>
        <taxon>Pseudomonadota</taxon>
        <taxon>Alphaproteobacteria</taxon>
        <taxon>Hyphomicrobiales</taxon>
        <taxon>Rhizobiaceae</taxon>
        <taxon>Ferranicluibacter</taxon>
    </lineage>
</organism>
<reference evidence="1" key="1">
    <citation type="submission" date="2020-03" db="EMBL/GenBank/DDBJ databases">
        <title>Ferranicluibacter endophyticum gen. nov., sp. nov., a new genus isolated from Rubus ulmifolius Schott. stem.</title>
        <authorList>
            <person name="Roca-Couso R."/>
            <person name="Flores-Felix J.D."/>
            <person name="Igual J.M."/>
            <person name="Rivas R."/>
        </authorList>
    </citation>
    <scope>NUCLEOTIDE SEQUENCE</scope>
    <source>
        <strain evidence="1">CRRU44</strain>
    </source>
</reference>
<gene>
    <name evidence="1" type="ORF">G8E10_09075</name>
    <name evidence="2" type="ORF">G8E10_09410</name>
</gene>
<evidence type="ECO:0000313" key="1">
    <source>
        <dbReference type="EMBL" id="NHT75896.1"/>
    </source>
</evidence>
<accession>A0AA43ZEZ6</accession>
<dbReference type="RefSeq" id="WP_167128227.1">
    <property type="nucleotide sequence ID" value="NZ_JAANCM010000004.1"/>
</dbReference>
<dbReference type="EMBL" id="JAANCM010000004">
    <property type="protein sequence ID" value="NHT75896.1"/>
    <property type="molecule type" value="Genomic_DNA"/>
</dbReference>
<evidence type="ECO:0000313" key="3">
    <source>
        <dbReference type="Proteomes" id="UP001155840"/>
    </source>
</evidence>
<dbReference type="EMBL" id="JAANCM010000004">
    <property type="protein sequence ID" value="NHT75956.1"/>
    <property type="molecule type" value="Genomic_DNA"/>
</dbReference>
<comment type="caution">
    <text evidence="1">The sequence shown here is derived from an EMBL/GenBank/DDBJ whole genome shotgun (WGS) entry which is preliminary data.</text>
</comment>